<dbReference type="OrthoDB" id="134439at2157"/>
<reference evidence="2 3" key="1">
    <citation type="submission" date="2014-07" db="EMBL/GenBank/DDBJ databases">
        <title>Methanogenic archaea and the global carbon cycle.</title>
        <authorList>
            <person name="Henriksen J.R."/>
            <person name="Luke J."/>
            <person name="Reinhart S."/>
            <person name="Benedict M.N."/>
            <person name="Youngblut N.D."/>
            <person name="Metcalf M.E."/>
            <person name="Whitaker R.J."/>
            <person name="Metcalf W.W."/>
        </authorList>
    </citation>
    <scope>NUCLEOTIDE SEQUENCE [LARGE SCALE GENOMIC DNA]</scope>
    <source>
        <strain evidence="2 3">Z-7289</strain>
    </source>
</reference>
<dbReference type="Pfam" id="PF08350">
    <property type="entry name" value="FilR1_middle"/>
    <property type="match status" value="1"/>
</dbReference>
<dbReference type="SUPFAM" id="SSF46785">
    <property type="entry name" value="Winged helix' DNA-binding domain"/>
    <property type="match status" value="1"/>
</dbReference>
<dbReference type="AlphaFoldDB" id="A0A0E3WSP8"/>
<name>A0A0E3WSP8_9EURY</name>
<dbReference type="EMBL" id="CP009515">
    <property type="protein sequence ID" value="AKB74765.1"/>
    <property type="molecule type" value="Genomic_DNA"/>
</dbReference>
<dbReference type="HOGENOM" id="CLU_062767_1_1_2"/>
<dbReference type="GeneID" id="24806260"/>
<dbReference type="InterPro" id="IPR036388">
    <property type="entry name" value="WH-like_DNA-bd_sf"/>
</dbReference>
<dbReference type="CDD" id="cd00090">
    <property type="entry name" value="HTH_ARSR"/>
    <property type="match status" value="1"/>
</dbReference>
<dbReference type="RefSeq" id="WP_048125879.1">
    <property type="nucleotide sequence ID" value="NZ_CP009515.1"/>
</dbReference>
<dbReference type="Gene3D" id="1.10.10.10">
    <property type="entry name" value="Winged helix-like DNA-binding domain superfamily/Winged helix DNA-binding domain"/>
    <property type="match status" value="1"/>
</dbReference>
<evidence type="ECO:0000259" key="1">
    <source>
        <dbReference type="Pfam" id="PF08350"/>
    </source>
</evidence>
<dbReference type="PIRSF" id="PIRSF006692">
    <property type="entry name" value="TF_HTH_AF0396_prd"/>
    <property type="match status" value="1"/>
</dbReference>
<sequence length="263" mass="30252">MNFIDLAILSEKRRDILLLIEKKPGSFEEIENLLDISSASLRFHIKKLLDSGFLETEGGEYKLSGMAIPIIENLKGFLDSLTFFEENMDYWKKQDLTPVPDFLLRRLEELGRFELIETDAAHMFEIPPEIMENLRTSEEISVFFSCLHPKIPFLYSELARKGLKLSLCMTEPIAEKLFNDFPADTKKILEAENTKLFVCSRNVNLPIFVVTDRFMATGLFLNSGKLNSQFIICYGDGAMRWGRELYRHYEGFSKLSNPNPASP</sequence>
<dbReference type="InterPro" id="IPR013561">
    <property type="entry name" value="FilR1_middle_dom"/>
</dbReference>
<dbReference type="InterPro" id="IPR011991">
    <property type="entry name" value="ArsR-like_HTH"/>
</dbReference>
<gene>
    <name evidence="2" type="ORF">MSLAZ_1504</name>
</gene>
<dbReference type="InterPro" id="IPR036390">
    <property type="entry name" value="WH_DNA-bd_sf"/>
</dbReference>
<dbReference type="KEGG" id="mls:MSLAZ_1504"/>
<evidence type="ECO:0000313" key="3">
    <source>
        <dbReference type="Proteomes" id="UP000033072"/>
    </source>
</evidence>
<dbReference type="PATRIC" id="fig|1434111.4.peg.1966"/>
<dbReference type="Proteomes" id="UP000033072">
    <property type="component" value="Chromosome"/>
</dbReference>
<accession>A0A0E3WSP8</accession>
<dbReference type="STRING" id="1434111.MSLAZ_1504"/>
<proteinExistence type="predicted"/>
<dbReference type="Pfam" id="PF12840">
    <property type="entry name" value="HTH_20"/>
    <property type="match status" value="1"/>
</dbReference>
<feature type="domain" description="Methanogenesis regulatory protein FilR1 middle" evidence="1">
    <location>
        <begin position="123"/>
        <end position="249"/>
    </location>
</feature>
<keyword evidence="3" id="KW-1185">Reference proteome</keyword>
<dbReference type="InterPro" id="IPR016490">
    <property type="entry name" value="Tscrpt_reg_HTH_AF0396-typ3"/>
</dbReference>
<organism evidence="2 3">
    <name type="scientific">Methanosarcina lacustris Z-7289</name>
    <dbReference type="NCBI Taxonomy" id="1434111"/>
    <lineage>
        <taxon>Archaea</taxon>
        <taxon>Methanobacteriati</taxon>
        <taxon>Methanobacteriota</taxon>
        <taxon>Stenosarchaea group</taxon>
        <taxon>Methanomicrobia</taxon>
        <taxon>Methanosarcinales</taxon>
        <taxon>Methanosarcinaceae</taxon>
        <taxon>Methanosarcina</taxon>
    </lineage>
</organism>
<protein>
    <recommendedName>
        <fullName evidence="1">Methanogenesis regulatory protein FilR1 middle domain-containing protein</fullName>
    </recommendedName>
</protein>
<evidence type="ECO:0000313" key="2">
    <source>
        <dbReference type="EMBL" id="AKB74765.1"/>
    </source>
</evidence>